<keyword evidence="1" id="KW-1133">Transmembrane helix</keyword>
<feature type="transmembrane region" description="Helical" evidence="1">
    <location>
        <begin position="52"/>
        <end position="75"/>
    </location>
</feature>
<dbReference type="AlphaFoldDB" id="A0A1J0KSN9"/>
<sequence>MLNYYGLLATNLFIIYLITRTLGFLPKKVLTISIFILFLLFNTINVESNVDIAEIVFGFIGYLSISSSLLLFILIFNKLHNTNKTTFTYTSIAFLIILIMFYVSFFINSYTLYDIGFTPHIILFFIFAYGLILLKVSKNFILFNCIILMACVISFTELLQLNIWNYLVDPCLLIICIIELVRSLVIRFRNRQNNSIIKTF</sequence>
<dbReference type="STRING" id="1542390.KX01_825"/>
<dbReference type="KEGG" id="frc:KX01_825"/>
<feature type="transmembrane region" description="Helical" evidence="1">
    <location>
        <begin position="29"/>
        <end position="46"/>
    </location>
</feature>
<evidence type="ECO:0000256" key="1">
    <source>
        <dbReference type="SAM" id="Phobius"/>
    </source>
</evidence>
<organism evidence="2 3">
    <name type="scientific">Francisella frigiditurris</name>
    <dbReference type="NCBI Taxonomy" id="1542390"/>
    <lineage>
        <taxon>Bacteria</taxon>
        <taxon>Pseudomonadati</taxon>
        <taxon>Pseudomonadota</taxon>
        <taxon>Gammaproteobacteria</taxon>
        <taxon>Thiotrichales</taxon>
        <taxon>Francisellaceae</taxon>
        <taxon>Francisella</taxon>
    </lineage>
</organism>
<keyword evidence="1" id="KW-0472">Membrane</keyword>
<keyword evidence="1" id="KW-0812">Transmembrane</keyword>
<gene>
    <name evidence="2" type="ORF">KX01_825</name>
</gene>
<reference evidence="3" key="1">
    <citation type="submission" date="2014-10" db="EMBL/GenBank/DDBJ databases">
        <authorList>
            <person name="Kuske C.R."/>
            <person name="Challacombe J.F."/>
            <person name="Daligault H.E."/>
            <person name="Davenport K.W."/>
            <person name="Johnson S.L."/>
            <person name="Siddaramappa S."/>
            <person name="Petersen J.M."/>
        </authorList>
    </citation>
    <scope>NUCLEOTIDE SEQUENCE [LARGE SCALE GENOMIC DNA]</scope>
    <source>
        <strain evidence="3">CA97-1460</strain>
    </source>
</reference>
<feature type="transmembrane region" description="Helical" evidence="1">
    <location>
        <begin position="6"/>
        <end position="22"/>
    </location>
</feature>
<feature type="transmembrane region" description="Helical" evidence="1">
    <location>
        <begin position="113"/>
        <end position="134"/>
    </location>
</feature>
<feature type="transmembrane region" description="Helical" evidence="1">
    <location>
        <begin position="167"/>
        <end position="185"/>
    </location>
</feature>
<proteinExistence type="predicted"/>
<dbReference type="EMBL" id="CP009654">
    <property type="protein sequence ID" value="APC96792.1"/>
    <property type="molecule type" value="Genomic_DNA"/>
</dbReference>
<protein>
    <submittedName>
        <fullName evidence="2">Putative membrane protein</fullName>
    </submittedName>
</protein>
<evidence type="ECO:0000313" key="2">
    <source>
        <dbReference type="EMBL" id="APC96792.1"/>
    </source>
</evidence>
<accession>A0A1J0KSN9</accession>
<feature type="transmembrane region" description="Helical" evidence="1">
    <location>
        <begin position="87"/>
        <end position="107"/>
    </location>
</feature>
<dbReference type="Proteomes" id="UP000182521">
    <property type="component" value="Chromosome"/>
</dbReference>
<evidence type="ECO:0000313" key="3">
    <source>
        <dbReference type="Proteomes" id="UP000182521"/>
    </source>
</evidence>
<keyword evidence="3" id="KW-1185">Reference proteome</keyword>
<name>A0A1J0KSN9_9GAMM</name>
<feature type="transmembrane region" description="Helical" evidence="1">
    <location>
        <begin position="141"/>
        <end position="161"/>
    </location>
</feature>